<organism evidence="2 3">
    <name type="scientific">Kwoniella shandongensis</name>
    <dbReference type="NCBI Taxonomy" id="1734106"/>
    <lineage>
        <taxon>Eukaryota</taxon>
        <taxon>Fungi</taxon>
        <taxon>Dikarya</taxon>
        <taxon>Basidiomycota</taxon>
        <taxon>Agaricomycotina</taxon>
        <taxon>Tremellomycetes</taxon>
        <taxon>Tremellales</taxon>
        <taxon>Cryptococcaceae</taxon>
        <taxon>Kwoniella</taxon>
    </lineage>
</organism>
<dbReference type="GeneID" id="43591738"/>
<name>A0AAJ8LPX9_9TREE</name>
<feature type="compositionally biased region" description="Basic and acidic residues" evidence="1">
    <location>
        <begin position="38"/>
        <end position="50"/>
    </location>
</feature>
<sequence length="94" mass="10136">MSKLVDMKALSPTTSHTHSETTTLGPTSSKSSMTFDKGSMRDGASDKGKKHDWCLFSRMGLAYSPDDTASEHKRKFWKRMKVGGMMSSGGGGSA</sequence>
<protein>
    <submittedName>
        <fullName evidence="2">Uncharacterized protein</fullName>
    </submittedName>
</protein>
<proteinExistence type="predicted"/>
<dbReference type="RefSeq" id="XP_031858106.2">
    <property type="nucleotide sequence ID" value="XM_032007567.2"/>
</dbReference>
<feature type="compositionally biased region" description="Low complexity" evidence="1">
    <location>
        <begin position="13"/>
        <end position="23"/>
    </location>
</feature>
<gene>
    <name evidence="2" type="ORF">CI109_107039</name>
</gene>
<evidence type="ECO:0000256" key="1">
    <source>
        <dbReference type="SAM" id="MobiDB-lite"/>
    </source>
</evidence>
<feature type="region of interest" description="Disordered" evidence="1">
    <location>
        <begin position="1"/>
        <end position="50"/>
    </location>
</feature>
<reference evidence="2" key="2">
    <citation type="submission" date="2024-01" db="EMBL/GenBank/DDBJ databases">
        <title>Comparative genomics of Cryptococcus and Kwoniella reveals pathogenesis evolution and contrasting modes of karyotype evolution via chromosome fusion or intercentromeric recombination.</title>
        <authorList>
            <person name="Coelho M.A."/>
            <person name="David-Palma M."/>
            <person name="Shea T."/>
            <person name="Bowers K."/>
            <person name="McGinley-Smith S."/>
            <person name="Mohammad A.W."/>
            <person name="Gnirke A."/>
            <person name="Yurkov A.M."/>
            <person name="Nowrousian M."/>
            <person name="Sun S."/>
            <person name="Cuomo C.A."/>
            <person name="Heitman J."/>
        </authorList>
    </citation>
    <scope>NUCLEOTIDE SEQUENCE</scope>
    <source>
        <strain evidence="2">CBS 12478</strain>
    </source>
</reference>
<dbReference type="EMBL" id="CP144063">
    <property type="protein sequence ID" value="WWD22546.1"/>
    <property type="molecule type" value="Genomic_DNA"/>
</dbReference>
<dbReference type="AlphaFoldDB" id="A0AAJ8LPX9"/>
<dbReference type="Proteomes" id="UP000322225">
    <property type="component" value="Chromosome 13"/>
</dbReference>
<reference evidence="2" key="1">
    <citation type="submission" date="2017-08" db="EMBL/GenBank/DDBJ databases">
        <authorList>
            <person name="Cuomo C."/>
            <person name="Billmyre B."/>
            <person name="Heitman J."/>
        </authorList>
    </citation>
    <scope>NUCLEOTIDE SEQUENCE</scope>
    <source>
        <strain evidence="2">CBS 12478</strain>
    </source>
</reference>
<evidence type="ECO:0000313" key="2">
    <source>
        <dbReference type="EMBL" id="WWD22546.1"/>
    </source>
</evidence>
<dbReference type="KEGG" id="ksn:43591738"/>
<feature type="compositionally biased region" description="Polar residues" evidence="1">
    <location>
        <begin position="24"/>
        <end position="34"/>
    </location>
</feature>
<accession>A0AAJ8LPX9</accession>
<keyword evidence="3" id="KW-1185">Reference proteome</keyword>
<evidence type="ECO:0000313" key="3">
    <source>
        <dbReference type="Proteomes" id="UP000322225"/>
    </source>
</evidence>